<dbReference type="PANTHER" id="PTHR10534">
    <property type="entry name" value="PYRIDOXAL KINASE"/>
    <property type="match status" value="1"/>
</dbReference>
<dbReference type="Proteomes" id="UP001153365">
    <property type="component" value="Unassembled WGS sequence"/>
</dbReference>
<proteinExistence type="inferred from homology"/>
<dbReference type="EC" id="2.7.1.35" evidence="2"/>
<gene>
    <name evidence="8" type="ORF">PPACK8108_LOCUS11809</name>
</gene>
<feature type="domain" description="Pyridoxamine kinase/Phosphomethylpyrimidine kinase" evidence="7">
    <location>
        <begin position="104"/>
        <end position="199"/>
    </location>
</feature>
<accession>A0AAV0B318</accession>
<dbReference type="AlphaFoldDB" id="A0AAV0B318"/>
<dbReference type="Gene3D" id="3.40.1190.20">
    <property type="match status" value="1"/>
</dbReference>
<evidence type="ECO:0000256" key="5">
    <source>
        <dbReference type="ARBA" id="ARBA00022777"/>
    </source>
</evidence>
<protein>
    <recommendedName>
        <fullName evidence="2">pyridoxal kinase</fullName>
        <ecNumber evidence="2">2.7.1.35</ecNumber>
    </recommendedName>
</protein>
<dbReference type="InterPro" id="IPR004625">
    <property type="entry name" value="PyrdxlKinase"/>
</dbReference>
<dbReference type="Pfam" id="PF08543">
    <property type="entry name" value="Phos_pyr_kin"/>
    <property type="match status" value="1"/>
</dbReference>
<reference evidence="8" key="1">
    <citation type="submission" date="2022-06" db="EMBL/GenBank/DDBJ databases">
        <authorList>
            <consortium name="SYNGENTA / RWTH Aachen University"/>
        </authorList>
    </citation>
    <scope>NUCLEOTIDE SEQUENCE</scope>
</reference>
<evidence type="ECO:0000256" key="3">
    <source>
        <dbReference type="ARBA" id="ARBA00022679"/>
    </source>
</evidence>
<dbReference type="NCBIfam" id="TIGR00687">
    <property type="entry name" value="pyridox_kin"/>
    <property type="match status" value="1"/>
</dbReference>
<dbReference type="PANTHER" id="PTHR10534:SF2">
    <property type="entry name" value="PYRIDOXAL KINASE"/>
    <property type="match status" value="1"/>
</dbReference>
<evidence type="ECO:0000313" key="9">
    <source>
        <dbReference type="Proteomes" id="UP001153365"/>
    </source>
</evidence>
<keyword evidence="4" id="KW-0547">Nucleotide-binding</keyword>
<comment type="caution">
    <text evidence="8">The sequence shown here is derived from an EMBL/GenBank/DDBJ whole genome shotgun (WGS) entry which is preliminary data.</text>
</comment>
<dbReference type="EMBL" id="CALTRL010002769">
    <property type="protein sequence ID" value="CAH7676647.1"/>
    <property type="molecule type" value="Genomic_DNA"/>
</dbReference>
<evidence type="ECO:0000256" key="2">
    <source>
        <dbReference type="ARBA" id="ARBA00012104"/>
    </source>
</evidence>
<dbReference type="GO" id="GO:0005829">
    <property type="term" value="C:cytosol"/>
    <property type="evidence" value="ECO:0007669"/>
    <property type="project" value="TreeGrafter"/>
</dbReference>
<dbReference type="InterPro" id="IPR013749">
    <property type="entry name" value="PM/HMP-P_kinase-1"/>
</dbReference>
<evidence type="ECO:0000256" key="4">
    <source>
        <dbReference type="ARBA" id="ARBA00022741"/>
    </source>
</evidence>
<keyword evidence="5" id="KW-0418">Kinase</keyword>
<dbReference type="GO" id="GO:0009443">
    <property type="term" value="P:pyridoxal 5'-phosphate salvage"/>
    <property type="evidence" value="ECO:0007669"/>
    <property type="project" value="InterPro"/>
</dbReference>
<dbReference type="InterPro" id="IPR029056">
    <property type="entry name" value="Ribokinase-like"/>
</dbReference>
<dbReference type="SUPFAM" id="SSF53613">
    <property type="entry name" value="Ribokinase-like"/>
    <property type="match status" value="1"/>
</dbReference>
<sequence>MIQTTTPLPSSPVNNSRVLSIQSHVVSGYVGNRAAAFPLQLLGWDVDVLNTVQFSNHLGYGHHGGDRMSVDHLLSCINGLELNGLLNHDALLTGFTPGAGAMEALKLTFKKLKSRNPDLVYLVDPVMGDDGKLYVSQDVIPKYKDLLSLATIATPNQFEAQILTGIDPKSISDIKKCLLSFHNKFGIAHVVVTSISIPTSELRSYKDLPHPDSEGNVLLCAGSTMSPTETSLWGILFPKREEKYAGVGDLFASVLLGRFRSSESKYSLREAAELALATTQGILDTTNEFVTAGGSGSTIPLSRAQSSELKIIQGRRFIENPIVKYRAIDLF</sequence>
<keyword evidence="6" id="KW-0067">ATP-binding</keyword>
<name>A0AAV0B318_PHAPC</name>
<dbReference type="GO" id="GO:0005524">
    <property type="term" value="F:ATP binding"/>
    <property type="evidence" value="ECO:0007669"/>
    <property type="project" value="UniProtKB-KW"/>
</dbReference>
<evidence type="ECO:0000313" key="8">
    <source>
        <dbReference type="EMBL" id="CAH7676647.1"/>
    </source>
</evidence>
<comment type="similarity">
    <text evidence="1">Belongs to the pyridoxine kinase family.</text>
</comment>
<evidence type="ECO:0000256" key="1">
    <source>
        <dbReference type="ARBA" id="ARBA00008805"/>
    </source>
</evidence>
<dbReference type="CDD" id="cd01173">
    <property type="entry name" value="pyridoxal_pyridoxamine_kinase"/>
    <property type="match status" value="1"/>
</dbReference>
<keyword evidence="3" id="KW-0808">Transferase</keyword>
<keyword evidence="9" id="KW-1185">Reference proteome</keyword>
<evidence type="ECO:0000256" key="6">
    <source>
        <dbReference type="ARBA" id="ARBA00022840"/>
    </source>
</evidence>
<organism evidence="8 9">
    <name type="scientific">Phakopsora pachyrhizi</name>
    <name type="common">Asian soybean rust disease fungus</name>
    <dbReference type="NCBI Taxonomy" id="170000"/>
    <lineage>
        <taxon>Eukaryota</taxon>
        <taxon>Fungi</taxon>
        <taxon>Dikarya</taxon>
        <taxon>Basidiomycota</taxon>
        <taxon>Pucciniomycotina</taxon>
        <taxon>Pucciniomycetes</taxon>
        <taxon>Pucciniales</taxon>
        <taxon>Phakopsoraceae</taxon>
        <taxon>Phakopsora</taxon>
    </lineage>
</organism>
<dbReference type="GO" id="GO:0008478">
    <property type="term" value="F:pyridoxal kinase activity"/>
    <property type="evidence" value="ECO:0007669"/>
    <property type="project" value="UniProtKB-EC"/>
</dbReference>
<evidence type="ECO:0000259" key="7">
    <source>
        <dbReference type="Pfam" id="PF08543"/>
    </source>
</evidence>